<dbReference type="Gene3D" id="3.30.530.20">
    <property type="match status" value="1"/>
</dbReference>
<evidence type="ECO:0000256" key="1">
    <source>
        <dbReference type="ARBA" id="ARBA00006817"/>
    </source>
</evidence>
<proteinExistence type="inferred from homology"/>
<protein>
    <recommendedName>
        <fullName evidence="2">Activator of Hsp90 ATPase homologue 1/2-like C-terminal domain-containing protein</fullName>
    </recommendedName>
</protein>
<dbReference type="SUPFAM" id="SSF55961">
    <property type="entry name" value="Bet v1-like"/>
    <property type="match status" value="1"/>
</dbReference>
<sequence>MDKIIYRTINLPCDEQKAFQMFTVNEHLENWLTMAADVEAKVGGKYELFWNVEDRENDSTIGCKVLVFQPNSLIVFEWKGPKQFKHFMNNARPLTNVTVFVRQSVEDSEIHLLHAGWRNTPEWDEARQWFEKNWDSAFEKLKNYTVTL</sequence>
<feature type="domain" description="Activator of Hsp90 ATPase homologue 1/2-like C-terminal" evidence="2">
    <location>
        <begin position="17"/>
        <end position="144"/>
    </location>
</feature>
<dbReference type="EMBL" id="LJNI01000031">
    <property type="protein sequence ID" value="KPJ73583.1"/>
    <property type="molecule type" value="Genomic_DNA"/>
</dbReference>
<accession>A0A0S7YGJ5</accession>
<evidence type="ECO:0000259" key="2">
    <source>
        <dbReference type="Pfam" id="PF08327"/>
    </source>
</evidence>
<dbReference type="Proteomes" id="UP000051012">
    <property type="component" value="Unassembled WGS sequence"/>
</dbReference>
<name>A0A0S7YGJ5_UNCT6</name>
<comment type="caution">
    <text evidence="3">The sequence shown here is derived from an EMBL/GenBank/DDBJ whole genome shotgun (WGS) entry which is preliminary data.</text>
</comment>
<evidence type="ECO:0000313" key="3">
    <source>
        <dbReference type="EMBL" id="KPJ73583.1"/>
    </source>
</evidence>
<dbReference type="AlphaFoldDB" id="A0A0S7YGJ5"/>
<gene>
    <name evidence="3" type="ORF">AMJ52_03425</name>
</gene>
<dbReference type="CDD" id="cd07814">
    <property type="entry name" value="SRPBCC_CalC_Aha1-like"/>
    <property type="match status" value="1"/>
</dbReference>
<evidence type="ECO:0000313" key="4">
    <source>
        <dbReference type="Proteomes" id="UP000051012"/>
    </source>
</evidence>
<comment type="similarity">
    <text evidence="1">Belongs to the AHA1 family.</text>
</comment>
<dbReference type="InterPro" id="IPR023393">
    <property type="entry name" value="START-like_dom_sf"/>
</dbReference>
<organism evidence="3 4">
    <name type="scientific">candidate division TA06 bacterium DG_78</name>
    <dbReference type="NCBI Taxonomy" id="1703772"/>
    <lineage>
        <taxon>Bacteria</taxon>
        <taxon>Bacteria division TA06</taxon>
    </lineage>
</organism>
<dbReference type="Pfam" id="PF08327">
    <property type="entry name" value="AHSA1"/>
    <property type="match status" value="1"/>
</dbReference>
<dbReference type="InterPro" id="IPR013538">
    <property type="entry name" value="ASHA1/2-like_C"/>
</dbReference>
<reference evidence="3 4" key="1">
    <citation type="journal article" date="2015" name="Microbiome">
        <title>Genomic resolution of linkages in carbon, nitrogen, and sulfur cycling among widespread estuary sediment bacteria.</title>
        <authorList>
            <person name="Baker B.J."/>
            <person name="Lazar C.S."/>
            <person name="Teske A.P."/>
            <person name="Dick G.J."/>
        </authorList>
    </citation>
    <scope>NUCLEOTIDE SEQUENCE [LARGE SCALE GENOMIC DNA]</scope>
    <source>
        <strain evidence="3">DG_78</strain>
    </source>
</reference>